<proteinExistence type="predicted"/>
<keyword evidence="3" id="KW-1185">Reference proteome</keyword>
<feature type="compositionally biased region" description="Acidic residues" evidence="1">
    <location>
        <begin position="79"/>
        <end position="88"/>
    </location>
</feature>
<dbReference type="EMBL" id="VUJU01002900">
    <property type="protein sequence ID" value="KAF0759733.1"/>
    <property type="molecule type" value="Genomic_DNA"/>
</dbReference>
<dbReference type="Proteomes" id="UP000478052">
    <property type="component" value="Unassembled WGS sequence"/>
</dbReference>
<sequence>MNLNVTSVSRSMPLAYRSRTAMSSTGITLDSVTMNLESAGSMTAARISTGRPTTATVDPAVALVNDSDKNNNNNNHDDDKDDKDEDDGINGTTAIAIGPRVMVGGGGGCGGRRFRRYGCSRTAETADEETKEV</sequence>
<reference evidence="2 3" key="1">
    <citation type="submission" date="2019-08" db="EMBL/GenBank/DDBJ databases">
        <title>Whole genome of Aphis craccivora.</title>
        <authorList>
            <person name="Voronova N.V."/>
            <person name="Shulinski R.S."/>
            <person name="Bandarenka Y.V."/>
            <person name="Zhorov D.G."/>
            <person name="Warner D."/>
        </authorList>
    </citation>
    <scope>NUCLEOTIDE SEQUENCE [LARGE SCALE GENOMIC DNA]</scope>
    <source>
        <strain evidence="2">180601</strain>
        <tissue evidence="2">Whole Body</tissue>
    </source>
</reference>
<name>A0A6G0YQI0_APHCR</name>
<protein>
    <submittedName>
        <fullName evidence="2">Uncharacterized protein</fullName>
    </submittedName>
</protein>
<accession>A0A6G0YQI0</accession>
<dbReference type="AlphaFoldDB" id="A0A6G0YQI0"/>
<evidence type="ECO:0000256" key="1">
    <source>
        <dbReference type="SAM" id="MobiDB-lite"/>
    </source>
</evidence>
<organism evidence="2 3">
    <name type="scientific">Aphis craccivora</name>
    <name type="common">Cowpea aphid</name>
    <dbReference type="NCBI Taxonomy" id="307492"/>
    <lineage>
        <taxon>Eukaryota</taxon>
        <taxon>Metazoa</taxon>
        <taxon>Ecdysozoa</taxon>
        <taxon>Arthropoda</taxon>
        <taxon>Hexapoda</taxon>
        <taxon>Insecta</taxon>
        <taxon>Pterygota</taxon>
        <taxon>Neoptera</taxon>
        <taxon>Paraneoptera</taxon>
        <taxon>Hemiptera</taxon>
        <taxon>Sternorrhyncha</taxon>
        <taxon>Aphidomorpha</taxon>
        <taxon>Aphidoidea</taxon>
        <taxon>Aphididae</taxon>
        <taxon>Aphidini</taxon>
        <taxon>Aphis</taxon>
        <taxon>Aphis</taxon>
    </lineage>
</organism>
<feature type="region of interest" description="Disordered" evidence="1">
    <location>
        <begin position="45"/>
        <end position="95"/>
    </location>
</feature>
<evidence type="ECO:0000313" key="2">
    <source>
        <dbReference type="EMBL" id="KAF0759733.1"/>
    </source>
</evidence>
<comment type="caution">
    <text evidence="2">The sequence shown here is derived from an EMBL/GenBank/DDBJ whole genome shotgun (WGS) entry which is preliminary data.</text>
</comment>
<evidence type="ECO:0000313" key="3">
    <source>
        <dbReference type="Proteomes" id="UP000478052"/>
    </source>
</evidence>
<gene>
    <name evidence="2" type="ORF">FWK35_00017143</name>
</gene>